<protein>
    <submittedName>
        <fullName evidence="2">Uncharacterized protein</fullName>
    </submittedName>
</protein>
<keyword evidence="3" id="KW-1185">Reference proteome</keyword>
<accession>A0A171KVM9</accession>
<evidence type="ECO:0000313" key="3">
    <source>
        <dbReference type="Proteomes" id="UP000078084"/>
    </source>
</evidence>
<feature type="region of interest" description="Disordered" evidence="1">
    <location>
        <begin position="1"/>
        <end position="31"/>
    </location>
</feature>
<name>A0A171KVM9_9BURK</name>
<dbReference type="EMBL" id="LBNE01000001">
    <property type="protein sequence ID" value="KKO72946.1"/>
    <property type="molecule type" value="Genomic_DNA"/>
</dbReference>
<gene>
    <name evidence="2" type="ORF">AAV32_01020</name>
</gene>
<evidence type="ECO:0000256" key="1">
    <source>
        <dbReference type="SAM" id="MobiDB-lite"/>
    </source>
</evidence>
<evidence type="ECO:0000313" key="2">
    <source>
        <dbReference type="EMBL" id="KKO72946.1"/>
    </source>
</evidence>
<comment type="caution">
    <text evidence="2">The sequence shown here is derived from an EMBL/GenBank/DDBJ whole genome shotgun (WGS) entry which is preliminary data.</text>
</comment>
<sequence>MLLPAWRQGEPAQTEVSGAVVPGPWRRQGGRRRMEQAGRQAEEICICQQSARPAGVCQVAEFPISLEARDGGGACLGRRVPSGMQV</sequence>
<dbReference type="Proteomes" id="UP000078084">
    <property type="component" value="Unassembled WGS sequence"/>
</dbReference>
<proteinExistence type="predicted"/>
<reference evidence="2 3" key="1">
    <citation type="submission" date="2015-04" db="EMBL/GenBank/DDBJ databases">
        <title>Genome sequence of Kerstersia gyiorum CG1.</title>
        <authorList>
            <person name="Greninger A.L."/>
            <person name="Kozyreva V."/>
            <person name="Chaturvedi V."/>
        </authorList>
    </citation>
    <scope>NUCLEOTIDE SEQUENCE [LARGE SCALE GENOMIC DNA]</scope>
    <source>
        <strain evidence="2 3">CG1</strain>
    </source>
</reference>
<organism evidence="2 3">
    <name type="scientific">Kerstersia gyiorum</name>
    <dbReference type="NCBI Taxonomy" id="206506"/>
    <lineage>
        <taxon>Bacteria</taxon>
        <taxon>Pseudomonadati</taxon>
        <taxon>Pseudomonadota</taxon>
        <taxon>Betaproteobacteria</taxon>
        <taxon>Burkholderiales</taxon>
        <taxon>Alcaligenaceae</taxon>
        <taxon>Kerstersia</taxon>
    </lineage>
</organism>
<dbReference type="AlphaFoldDB" id="A0A171KVM9"/>